<keyword evidence="14" id="KW-1185">Reference proteome</keyword>
<dbReference type="Pfam" id="PF17136">
    <property type="entry name" value="ribosomal_L24"/>
    <property type="match status" value="1"/>
</dbReference>
<protein>
    <submittedName>
        <fullName evidence="13">EF-hand domain-containing family member A2</fullName>
    </submittedName>
</protein>
<feature type="domain" description="EF-hand" evidence="12">
    <location>
        <begin position="165"/>
        <end position="200"/>
    </location>
</feature>
<keyword evidence="4" id="KW-0677">Repeat</keyword>
<keyword evidence="9" id="KW-0496">Mitochondrion</keyword>
<evidence type="ECO:0000256" key="1">
    <source>
        <dbReference type="ARBA" id="ARBA00004273"/>
    </source>
</evidence>
<comment type="caution">
    <text evidence="13">The sequence shown here is derived from an EMBL/GenBank/DDBJ whole genome shotgun (WGS) entry which is preliminary data.</text>
</comment>
<dbReference type="SMART" id="SM00054">
    <property type="entry name" value="EFh"/>
    <property type="match status" value="2"/>
</dbReference>
<keyword evidence="5" id="KW-0999">Mitochondrion inner membrane</keyword>
<dbReference type="InterPro" id="IPR014722">
    <property type="entry name" value="Rib_uL2_dom2"/>
</dbReference>
<evidence type="ECO:0000256" key="3">
    <source>
        <dbReference type="ARBA" id="ARBA00010618"/>
    </source>
</evidence>
<dbReference type="GO" id="GO:0005509">
    <property type="term" value="F:calcium ion binding"/>
    <property type="evidence" value="ECO:0007669"/>
    <property type="project" value="InterPro"/>
</dbReference>
<reference evidence="13" key="1">
    <citation type="submission" date="2019-03" db="EMBL/GenBank/DDBJ databases">
        <title>Improved annotation for the trematode Fasciola hepatica.</title>
        <authorList>
            <person name="Choi Y.-J."/>
            <person name="Martin J."/>
            <person name="Mitreva M."/>
        </authorList>
    </citation>
    <scope>NUCLEOTIDE SEQUENCE [LARGE SCALE GENOMIC DNA]</scope>
</reference>
<dbReference type="GO" id="GO:1990904">
    <property type="term" value="C:ribonucleoprotein complex"/>
    <property type="evidence" value="ECO:0007669"/>
    <property type="project" value="UniProtKB-KW"/>
</dbReference>
<dbReference type="GO" id="GO:0005758">
    <property type="term" value="C:mitochondrial intermembrane space"/>
    <property type="evidence" value="ECO:0007669"/>
    <property type="project" value="UniProtKB-SubCell"/>
</dbReference>
<dbReference type="SUPFAM" id="SSF50104">
    <property type="entry name" value="Translation proteins SH3-like domain"/>
    <property type="match status" value="1"/>
</dbReference>
<dbReference type="InterPro" id="IPR008991">
    <property type="entry name" value="Translation_prot_SH3-like_sf"/>
</dbReference>
<dbReference type="GO" id="GO:0036444">
    <property type="term" value="P:calcium import into the mitochondrion"/>
    <property type="evidence" value="ECO:0007669"/>
    <property type="project" value="TreeGrafter"/>
</dbReference>
<keyword evidence="11" id="KW-0687">Ribonucleoprotein</keyword>
<proteinExistence type="inferred from homology"/>
<organism evidence="13 14">
    <name type="scientific">Fasciola hepatica</name>
    <name type="common">Liver fluke</name>
    <dbReference type="NCBI Taxonomy" id="6192"/>
    <lineage>
        <taxon>Eukaryota</taxon>
        <taxon>Metazoa</taxon>
        <taxon>Spiralia</taxon>
        <taxon>Lophotrochozoa</taxon>
        <taxon>Platyhelminthes</taxon>
        <taxon>Trematoda</taxon>
        <taxon>Digenea</taxon>
        <taxon>Plagiorchiida</taxon>
        <taxon>Echinostomata</taxon>
        <taxon>Echinostomatoidea</taxon>
        <taxon>Fasciolidae</taxon>
        <taxon>Fasciola</taxon>
    </lineage>
</organism>
<evidence type="ECO:0000313" key="14">
    <source>
        <dbReference type="Proteomes" id="UP000230066"/>
    </source>
</evidence>
<dbReference type="PANTHER" id="PTHR12294:SF13">
    <property type="entry name" value="MITOCHONDRIAL CALCIUM UPTAKE 3, ISOFORM D"/>
    <property type="match status" value="1"/>
</dbReference>
<dbReference type="Gene3D" id="2.30.30.30">
    <property type="match status" value="1"/>
</dbReference>
<evidence type="ECO:0000256" key="2">
    <source>
        <dbReference type="ARBA" id="ARBA00004569"/>
    </source>
</evidence>
<dbReference type="CDD" id="cd06089">
    <property type="entry name" value="KOW_RPL26"/>
    <property type="match status" value="1"/>
</dbReference>
<keyword evidence="10" id="KW-0472">Membrane</keyword>
<evidence type="ECO:0000259" key="12">
    <source>
        <dbReference type="PROSITE" id="PS50222"/>
    </source>
</evidence>
<dbReference type="InterPro" id="IPR011992">
    <property type="entry name" value="EF-hand-dom_pair"/>
</dbReference>
<evidence type="ECO:0000256" key="5">
    <source>
        <dbReference type="ARBA" id="ARBA00022792"/>
    </source>
</evidence>
<dbReference type="Pfam" id="PF13833">
    <property type="entry name" value="EF-hand_8"/>
    <property type="match status" value="1"/>
</dbReference>
<dbReference type="InterPro" id="IPR041988">
    <property type="entry name" value="Ribosomal_uL24_KOW"/>
</dbReference>
<dbReference type="AlphaFoldDB" id="A0A4E0RVP2"/>
<dbReference type="EMBL" id="JXXN02003312">
    <property type="protein sequence ID" value="THD21722.1"/>
    <property type="molecule type" value="Genomic_DNA"/>
</dbReference>
<dbReference type="GO" id="GO:1990246">
    <property type="term" value="C:uniplex complex"/>
    <property type="evidence" value="ECO:0007669"/>
    <property type="project" value="TreeGrafter"/>
</dbReference>
<evidence type="ECO:0000256" key="7">
    <source>
        <dbReference type="ARBA" id="ARBA00022946"/>
    </source>
</evidence>
<dbReference type="InterPro" id="IPR039800">
    <property type="entry name" value="MICU1/2/3"/>
</dbReference>
<evidence type="ECO:0000256" key="8">
    <source>
        <dbReference type="ARBA" id="ARBA00022980"/>
    </source>
</evidence>
<dbReference type="GO" id="GO:0003723">
    <property type="term" value="F:RNA binding"/>
    <property type="evidence" value="ECO:0007669"/>
    <property type="project" value="InterPro"/>
</dbReference>
<comment type="subcellular location">
    <subcellularLocation>
        <location evidence="1">Mitochondrion inner membrane</location>
    </subcellularLocation>
    <subcellularLocation>
        <location evidence="2">Mitochondrion intermembrane space</location>
    </subcellularLocation>
</comment>
<evidence type="ECO:0000256" key="11">
    <source>
        <dbReference type="ARBA" id="ARBA00023274"/>
    </source>
</evidence>
<dbReference type="SUPFAM" id="SSF47473">
    <property type="entry name" value="EF-hand"/>
    <property type="match status" value="1"/>
</dbReference>
<dbReference type="CDD" id="cd15900">
    <property type="entry name" value="EFh_MICU"/>
    <property type="match status" value="1"/>
</dbReference>
<keyword evidence="7" id="KW-0809">Transit peptide</keyword>
<dbReference type="Proteomes" id="UP000230066">
    <property type="component" value="Unassembled WGS sequence"/>
</dbReference>
<dbReference type="GO" id="GO:0051560">
    <property type="term" value="P:mitochondrial calcium ion homeostasis"/>
    <property type="evidence" value="ECO:0007669"/>
    <property type="project" value="TreeGrafter"/>
</dbReference>
<name>A0A4E0RVP2_FASHE</name>
<dbReference type="InterPro" id="IPR002048">
    <property type="entry name" value="EF_hand_dom"/>
</dbReference>
<evidence type="ECO:0000256" key="10">
    <source>
        <dbReference type="ARBA" id="ARBA00023136"/>
    </source>
</evidence>
<keyword evidence="6" id="KW-0106">Calcium</keyword>
<dbReference type="GO" id="GO:0005840">
    <property type="term" value="C:ribosome"/>
    <property type="evidence" value="ECO:0007669"/>
    <property type="project" value="UniProtKB-KW"/>
</dbReference>
<feature type="domain" description="EF-hand" evidence="12">
    <location>
        <begin position="350"/>
        <end position="385"/>
    </location>
</feature>
<dbReference type="InterPro" id="IPR057264">
    <property type="entry name" value="Ribosomal_uL24_C"/>
</dbReference>
<evidence type="ECO:0000256" key="4">
    <source>
        <dbReference type="ARBA" id="ARBA00022737"/>
    </source>
</evidence>
<evidence type="ECO:0000313" key="13">
    <source>
        <dbReference type="EMBL" id="THD21722.1"/>
    </source>
</evidence>
<keyword evidence="8" id="KW-0689">Ribosomal protein</keyword>
<sequence>MRLVHIIFRSTTRFRSLLLNHSQFTPMAVVAGASAFAVFAYSFAKAQTAYAQHNPSGNAVSTVSNISGPVRNETQSAQMQRFLSFASLEYNGEAYMTPVDFIRCAVTFSSAPYGARRVIDRSAFDALVQYTPPLSRSSSTFLQDLGLNGAISFSECMFLLSVISHPRTGLFIAFRMFDRDMNDEVDIGEFKKITRIFCQLCTGESHPETKAGTDTNTTLLTHLFGKKGTRKLRFREFSKFIDNLQTELLRIEFDHFSTGYAEITPVDLGLSLLRFARLDSKVRTRGLKRLMADPDLVGKSISFESYKALYDFLYVIDDFSSALNLFQIAKHSISKEEFQRAARAVTGSPLDPLVVSVIFTLFDADGDGHLSSSEFIDCIRDHGSRHLIFNSTSSRMDTFKRCDPSLRFSYWPRFVARLLRFRPVYRKELLGWRFQSEQPFDRPDRKPNEYREEPYLPVWRFTENPPWNVANRLSEFPYPNVTWCVVLPDGKKVAKKLPGMPPDEQLIFKGDRVKVLTGPDQGKIGLVSTVLKMRNMVYVDGLNYRVTQATRRDLRRMEQPLKIDSEVALVDPVDNDPCTVVWRYTENGARVRISTRSGHSIPLPTSARQLDDLTDPKAVSCGPKDTPNAVLGRITFNPALNGHPVTFEDDLALQYGLKPQPKPCPTYWY</sequence>
<gene>
    <name evidence="13" type="ORF">D915_007532</name>
</gene>
<evidence type="ECO:0000256" key="9">
    <source>
        <dbReference type="ARBA" id="ARBA00023128"/>
    </source>
</evidence>
<dbReference type="InterPro" id="IPR018247">
    <property type="entry name" value="EF_Hand_1_Ca_BS"/>
</dbReference>
<evidence type="ECO:0000256" key="6">
    <source>
        <dbReference type="ARBA" id="ARBA00022837"/>
    </source>
</evidence>
<dbReference type="Gene3D" id="1.10.238.10">
    <property type="entry name" value="EF-hand"/>
    <property type="match status" value="2"/>
</dbReference>
<dbReference type="PANTHER" id="PTHR12294">
    <property type="entry name" value="EF HAND DOMAIN FAMILY A1,A2-RELATED"/>
    <property type="match status" value="1"/>
</dbReference>
<comment type="similarity">
    <text evidence="3">Belongs to the universal ribosomal protein uL24 family.</text>
</comment>
<accession>A0A4E0RVP2</accession>
<dbReference type="PROSITE" id="PS50222">
    <property type="entry name" value="EF_HAND_2"/>
    <property type="match status" value="2"/>
</dbReference>
<dbReference type="PROSITE" id="PS00018">
    <property type="entry name" value="EF_HAND_1"/>
    <property type="match status" value="2"/>
</dbReference>